<name>A0A915L004_ROMCU</name>
<dbReference type="WBParaSite" id="nRc.2.0.1.t43780-RA">
    <property type="protein sequence ID" value="nRc.2.0.1.t43780-RA"/>
    <property type="gene ID" value="nRc.2.0.1.g43780"/>
</dbReference>
<evidence type="ECO:0000313" key="1">
    <source>
        <dbReference type="Proteomes" id="UP000887565"/>
    </source>
</evidence>
<organism evidence="1 2">
    <name type="scientific">Romanomermis culicivorax</name>
    <name type="common">Nematode worm</name>
    <dbReference type="NCBI Taxonomy" id="13658"/>
    <lineage>
        <taxon>Eukaryota</taxon>
        <taxon>Metazoa</taxon>
        <taxon>Ecdysozoa</taxon>
        <taxon>Nematoda</taxon>
        <taxon>Enoplea</taxon>
        <taxon>Dorylaimia</taxon>
        <taxon>Mermithida</taxon>
        <taxon>Mermithoidea</taxon>
        <taxon>Mermithidae</taxon>
        <taxon>Romanomermis</taxon>
    </lineage>
</organism>
<accession>A0A915L004</accession>
<sequence>MRQFDTFFTVNLLTKEKVNASVKPACAISLRNKSVNLLTGLWLAIVDVRAIATSSTTSHACKMSWRVGGTVTRRSHPSAE</sequence>
<keyword evidence="1" id="KW-1185">Reference proteome</keyword>
<evidence type="ECO:0000313" key="2">
    <source>
        <dbReference type="WBParaSite" id="nRc.2.0.1.t43780-RA"/>
    </source>
</evidence>
<dbReference type="AlphaFoldDB" id="A0A915L004"/>
<protein>
    <submittedName>
        <fullName evidence="2">Uncharacterized protein</fullName>
    </submittedName>
</protein>
<reference evidence="2" key="1">
    <citation type="submission" date="2022-11" db="UniProtKB">
        <authorList>
            <consortium name="WormBaseParasite"/>
        </authorList>
    </citation>
    <scope>IDENTIFICATION</scope>
</reference>
<proteinExistence type="predicted"/>
<dbReference type="Proteomes" id="UP000887565">
    <property type="component" value="Unplaced"/>
</dbReference>